<accession>A0ACD3AV92</accession>
<organism evidence="1 2">
    <name type="scientific">Pluteus cervinus</name>
    <dbReference type="NCBI Taxonomy" id="181527"/>
    <lineage>
        <taxon>Eukaryota</taxon>
        <taxon>Fungi</taxon>
        <taxon>Dikarya</taxon>
        <taxon>Basidiomycota</taxon>
        <taxon>Agaricomycotina</taxon>
        <taxon>Agaricomycetes</taxon>
        <taxon>Agaricomycetidae</taxon>
        <taxon>Agaricales</taxon>
        <taxon>Pluteineae</taxon>
        <taxon>Pluteaceae</taxon>
        <taxon>Pluteus</taxon>
    </lineage>
</organism>
<name>A0ACD3AV92_9AGAR</name>
<sequence length="1605" mass="178875">MNHQVDAENLVPRKYQEEVFEKAKLGNIIAALNTGSGKTLISLLLIKWITAQQEMKDKVVVFLVPKVTLVEQQGDYIAENTPLRVAKLHGALELSLMDRAGWKAKFENNDVFVMTAQIFLNIVTHSLWRIDKVSLMVFDECHHARKNHPYNSIMREYFEIPSPGDRPKIFGMTASPIWNPKDALKSLTMLETNLNAKVIGVREHADELAENSPKPIEIIKEYPPPIEGAVFPSPSIFQCFSILDGTVWDLLNIPWYNIEMRYYATLSNLGPYPASYFLYTEIHSHISKLTTVENPPGSPDVEDVDFELYSSTLELKDATVQLPPELHVIQEILEGFAPWFPDPSSPPTETPTPLTLEMCSPKISALVEILLSYTSNPSATKTEDQSKKKGFQGIIFVEQRQNAAVLSLILSNLSELSGKVKCAHLVGAGLSKEGLPNVVGIVGDDKDAVRKFRAGEINLLIATSVAEEGLDFPACDLVVRFDPIQHMVGYVQSRGRARNKASTFVVMIRKDDEAHLTRYAMLKHGEPMLDQVVKEQNLRLEAKASGNGDSGDDWDEENDEAHPNDLLERERYVVPSTGAVLTYDNCLHLLHLLCTLIPHDAFTRPPKPVFSLSSVWSSAPQTHATSAPYSFPRPSSAASTYHQHPPRPYTPQNPTGYSYPYPPLVYHSPYTQPNPATYPYPSSYPGSATSSSVHLPAPQTHQPQATGSYTCSLNLPAGLPLDKADRNFIGPARRSKREAKRAVAFLAVRRLREREVIDEYLLPMGGTTFDGGTAKWQETLRGMGPGTGAGDGKLEKWMTEWLNSRVAELGNIVKVNIVDPWAVDGGEESRLWLHEVEIRERAADGRPRNSGASIARLGLVTGTVLPQGVEMIKQDRFVRLERIQELVFPCEDDEAEARRAMEEFTKLAIWYRITGSPITLPLGAYMVPLTPGGSPDFIAIARLLQNPLGNSDWDALPVSEVAAGNILIMNAQERGRMSILRRIRYDLTPLSTPLIGSREDGHPTYQVYWTQRWTRKQRVPVISPDGFLVEGTLAPRSNYGVYPTWEQQMEPYLPTHTVPDGLLLPQKSTRWILLPASMPESLHLMPSFLYLLSDTYRARRARQALCLPPISDPLLIEALMLPSVNAGFSNQRLETLGDAVLELCVTVFLFERWKWRHEGQLTSMRRGVVTNWFLMKRAIEIGLEEYLGAERRGEGRGKWRFVLGEEEEQIESTSGKRLLTGRAGEERSAKRRRVERTYPRRSLQDCMEAILGAAFLTGGIPMALRAGTAIGMAFGGIVPWEVRYASPLTDPAASSPLFVNLQDTLGYTFRRNDLLIEAITHPSFATSEGRSYQRLEFLGDAILNLVVIKYLYDKFPDATSEQLAFPRTKAVCASALACLAVRKLELHKVMLANSFDLNTEIARYVPLLAGTSGPEIVRRGWRYDPPKALCDVFESVIGAVLVDSGYDYERTAAVAEMVMEEVLEALSPQLKKDPVSELVEWAAANGCTAVKFEKRDVEKVTARGIGIAVVLHGVTVAGPILSSSLTVARFVAAERALSVIQNTDSPKAIKKICLCGTSMDIDEVYQDEDDYYQLNATFPYEDHDAEAEEVEEVFRLLTGIGVEPH</sequence>
<evidence type="ECO:0000313" key="1">
    <source>
        <dbReference type="EMBL" id="TFK69658.1"/>
    </source>
</evidence>
<protein>
    <submittedName>
        <fullName evidence="1">Uncharacterized protein</fullName>
    </submittedName>
</protein>
<gene>
    <name evidence="1" type="ORF">BDN72DRAFT_888239</name>
</gene>
<proteinExistence type="predicted"/>
<evidence type="ECO:0000313" key="2">
    <source>
        <dbReference type="Proteomes" id="UP000308600"/>
    </source>
</evidence>
<keyword evidence="2" id="KW-1185">Reference proteome</keyword>
<reference evidence="1 2" key="1">
    <citation type="journal article" date="2019" name="Nat. Ecol. Evol.">
        <title>Megaphylogeny resolves global patterns of mushroom evolution.</title>
        <authorList>
            <person name="Varga T."/>
            <person name="Krizsan K."/>
            <person name="Foldi C."/>
            <person name="Dima B."/>
            <person name="Sanchez-Garcia M."/>
            <person name="Sanchez-Ramirez S."/>
            <person name="Szollosi G.J."/>
            <person name="Szarkandi J.G."/>
            <person name="Papp V."/>
            <person name="Albert L."/>
            <person name="Andreopoulos W."/>
            <person name="Angelini C."/>
            <person name="Antonin V."/>
            <person name="Barry K.W."/>
            <person name="Bougher N.L."/>
            <person name="Buchanan P."/>
            <person name="Buyck B."/>
            <person name="Bense V."/>
            <person name="Catcheside P."/>
            <person name="Chovatia M."/>
            <person name="Cooper J."/>
            <person name="Damon W."/>
            <person name="Desjardin D."/>
            <person name="Finy P."/>
            <person name="Geml J."/>
            <person name="Haridas S."/>
            <person name="Hughes K."/>
            <person name="Justo A."/>
            <person name="Karasinski D."/>
            <person name="Kautmanova I."/>
            <person name="Kiss B."/>
            <person name="Kocsube S."/>
            <person name="Kotiranta H."/>
            <person name="LaButti K.M."/>
            <person name="Lechner B.E."/>
            <person name="Liimatainen K."/>
            <person name="Lipzen A."/>
            <person name="Lukacs Z."/>
            <person name="Mihaltcheva S."/>
            <person name="Morgado L.N."/>
            <person name="Niskanen T."/>
            <person name="Noordeloos M.E."/>
            <person name="Ohm R.A."/>
            <person name="Ortiz-Santana B."/>
            <person name="Ovrebo C."/>
            <person name="Racz N."/>
            <person name="Riley R."/>
            <person name="Savchenko A."/>
            <person name="Shiryaev A."/>
            <person name="Soop K."/>
            <person name="Spirin V."/>
            <person name="Szebenyi C."/>
            <person name="Tomsovsky M."/>
            <person name="Tulloss R.E."/>
            <person name="Uehling J."/>
            <person name="Grigoriev I.V."/>
            <person name="Vagvolgyi C."/>
            <person name="Papp T."/>
            <person name="Martin F.M."/>
            <person name="Miettinen O."/>
            <person name="Hibbett D.S."/>
            <person name="Nagy L.G."/>
        </authorList>
    </citation>
    <scope>NUCLEOTIDE SEQUENCE [LARGE SCALE GENOMIC DNA]</scope>
    <source>
        <strain evidence="1 2">NL-1719</strain>
    </source>
</reference>
<dbReference type="EMBL" id="ML208327">
    <property type="protein sequence ID" value="TFK69658.1"/>
    <property type="molecule type" value="Genomic_DNA"/>
</dbReference>
<dbReference type="Proteomes" id="UP000308600">
    <property type="component" value="Unassembled WGS sequence"/>
</dbReference>